<evidence type="ECO:0000313" key="3">
    <source>
        <dbReference type="Proteomes" id="UP000000702"/>
    </source>
</evidence>
<feature type="region of interest" description="Disordered" evidence="1">
    <location>
        <begin position="1"/>
        <end position="54"/>
    </location>
</feature>
<reference evidence="3" key="1">
    <citation type="submission" date="2011-07" db="EMBL/GenBank/DDBJ databases">
        <title>Divergent evolution of antigenic variation in African trypanosomes.</title>
        <authorList>
            <person name="Jackson A.P."/>
            <person name="Berry A."/>
            <person name="Allison H.C."/>
            <person name="Burton P."/>
            <person name="Anderson J."/>
            <person name="Aslett M."/>
            <person name="Brown R."/>
            <person name="Corton N."/>
            <person name="Harris D."/>
            <person name="Hauser H."/>
            <person name="Gamble J."/>
            <person name="Gilderthorp R."/>
            <person name="McQuillan J."/>
            <person name="Quail M.A."/>
            <person name="Sanders M."/>
            <person name="Van Tonder A."/>
            <person name="Ginger M.L."/>
            <person name="Donelson J.E."/>
            <person name="Field M.C."/>
            <person name="Barry J.D."/>
            <person name="Berriman M."/>
            <person name="Hertz-Fowler C."/>
        </authorList>
    </citation>
    <scope>NUCLEOTIDE SEQUENCE [LARGE SCALE GENOMIC DNA]</scope>
    <source>
        <strain evidence="3">IL3000</strain>
    </source>
</reference>
<dbReference type="EMBL" id="CAEQ01001653">
    <property type="protein sequence ID" value="CCD14802.1"/>
    <property type="molecule type" value="Genomic_DNA"/>
</dbReference>
<organism evidence="2 3">
    <name type="scientific">Trypanosoma congolense (strain IL3000)</name>
    <dbReference type="NCBI Taxonomy" id="1068625"/>
    <lineage>
        <taxon>Eukaryota</taxon>
        <taxon>Discoba</taxon>
        <taxon>Euglenozoa</taxon>
        <taxon>Kinetoplastea</taxon>
        <taxon>Metakinetoplastina</taxon>
        <taxon>Trypanosomatida</taxon>
        <taxon>Trypanosomatidae</taxon>
        <taxon>Trypanosoma</taxon>
        <taxon>Nannomonas</taxon>
    </lineage>
</organism>
<protein>
    <submittedName>
        <fullName evidence="2">Uncharacterized protein</fullName>
    </submittedName>
</protein>
<reference evidence="2 3" key="2">
    <citation type="journal article" date="2012" name="Proc. Natl. Acad. Sci. U.S.A.">
        <title>Antigenic diversity is generated by distinct evolutionary mechanisms in African trypanosome species.</title>
        <authorList>
            <person name="Jackson A.P."/>
            <person name="Berry A."/>
            <person name="Aslett M."/>
            <person name="Allison H.C."/>
            <person name="Burton P."/>
            <person name="Vavrova-Anderson J."/>
            <person name="Brown R."/>
            <person name="Browne H."/>
            <person name="Corton N."/>
            <person name="Hauser H."/>
            <person name="Gamble J."/>
            <person name="Gilderthorp R."/>
            <person name="Marcello L."/>
            <person name="McQuillan J."/>
            <person name="Otto T.D."/>
            <person name="Quail M.A."/>
            <person name="Sanders M.J."/>
            <person name="van Tonder A."/>
            <person name="Ginger M.L."/>
            <person name="Field M.C."/>
            <person name="Barry J.D."/>
            <person name="Hertz-Fowler C."/>
            <person name="Berriman M."/>
        </authorList>
    </citation>
    <scope>NUCLEOTIDE SEQUENCE [LARGE SCALE GENOMIC DNA]</scope>
    <source>
        <strain evidence="2 3">IL3000</strain>
    </source>
</reference>
<sequence>MSSLSITSNGGTSDTPTTSSPRIPQKRLDPSASDTTASKQTLPSHPRDALDKSQQAVFLQSTQITEEPSPHKRETLQLAQTNAAFAKPSAQPRKETGESTAASATPTTDFTVTLSSAPTASATVTACPR</sequence>
<feature type="compositionally biased region" description="Low complexity" evidence="1">
    <location>
        <begin position="111"/>
        <end position="129"/>
    </location>
</feature>
<accession>F9WC15</accession>
<dbReference type="Proteomes" id="UP000000702">
    <property type="component" value="Unassembled WGS sequence"/>
</dbReference>
<evidence type="ECO:0000313" key="2">
    <source>
        <dbReference type="EMBL" id="CCD14802.1"/>
    </source>
</evidence>
<feature type="compositionally biased region" description="Polar residues" evidence="1">
    <location>
        <begin position="98"/>
        <end position="110"/>
    </location>
</feature>
<evidence type="ECO:0000256" key="1">
    <source>
        <dbReference type="SAM" id="MobiDB-lite"/>
    </source>
</evidence>
<name>F9WC15_TRYCI</name>
<feature type="compositionally biased region" description="Low complexity" evidence="1">
    <location>
        <begin position="7"/>
        <end position="21"/>
    </location>
</feature>
<gene>
    <name evidence="2" type="ORF">TCIL3000_0_53880</name>
</gene>
<feature type="region of interest" description="Disordered" evidence="1">
    <location>
        <begin position="82"/>
        <end position="129"/>
    </location>
</feature>
<feature type="compositionally biased region" description="Polar residues" evidence="1">
    <location>
        <begin position="32"/>
        <end position="43"/>
    </location>
</feature>
<keyword evidence="3" id="KW-1185">Reference proteome</keyword>
<dbReference type="AlphaFoldDB" id="F9WC15"/>
<proteinExistence type="predicted"/>
<comment type="caution">
    <text evidence="2">The sequence shown here is derived from an EMBL/GenBank/DDBJ whole genome shotgun (WGS) entry which is preliminary data.</text>
</comment>